<dbReference type="Pfam" id="PF00884">
    <property type="entry name" value="Sulfatase"/>
    <property type="match status" value="1"/>
</dbReference>
<comment type="caution">
    <text evidence="11">The sequence shown here is derived from an EMBL/GenBank/DDBJ whole genome shotgun (WGS) entry which is preliminary data.</text>
</comment>
<feature type="transmembrane region" description="Helical" evidence="9">
    <location>
        <begin position="180"/>
        <end position="198"/>
    </location>
</feature>
<sequence length="657" mass="76382">MIKKIMNLEFKNRYTQILFAVLLSLLILSLLRVFFYFKYQYFFEDLSNYEMIKSFIFGLRVDIITIFTFIGILILLLSLPFKFTFNKYYKIFISILWSIFLISILTLCIADIIYFEFSQRHISNEVLALANDMDIILNMAFGSLLYYTITSVILFLLLTYVFLHIFKAPLKNEILVKKDYLYFLLIIVILFAGIRNSVDRKSFGIVDAYAVPKTSSGILAINGFYSFYRTLGVYQGAKRVKLMEFNEALPIAKWFLKSERFIFKNEDYPAQRILDDNDKKEKYNIVIVLLESWGAEHIDGFTKYKELNVTPYFKKLSNESLRYTNFYANGYRSIYGITSIYTGITLPKGFQYLGNGLELTNFSYLGQIAKENGYTTIAAQSSNRRSYRVDAVSLLAGFEEFYGAEDMPNIEIVDEGRKPDTGTYDYNMFDFMHKRLNNLQEPFLSFMFTSTNHSDFHLPSSKFETYPHDLKNYNGYLNSLIYVDNAIERFMESVKKEPWFDNTIFIFTSDHGSGNALGNIGKELRPNDKEFSSIEGYRIPLLIYAPKIFKAKTIETLGSQNDIKPTIIDILGFKNSFSVMGNSLFDETVQNRFVYTFGGDQIALIKDNCYILFNYKNVTNSNCTDESKNILEKELRAIDSFEVELLDKNLWSNSKNR</sequence>
<evidence type="ECO:0000256" key="9">
    <source>
        <dbReference type="SAM" id="Phobius"/>
    </source>
</evidence>
<feature type="domain" description="Sulfatase N-terminal" evidence="10">
    <location>
        <begin position="284"/>
        <end position="572"/>
    </location>
</feature>
<evidence type="ECO:0000256" key="6">
    <source>
        <dbReference type="PIRSR" id="PIRSR005091-1"/>
    </source>
</evidence>
<feature type="binding site" evidence="7">
    <location>
        <position position="453"/>
    </location>
    <ligand>
        <name>substrate</name>
    </ligand>
</feature>
<feature type="transmembrane region" description="Helical" evidence="9">
    <location>
        <begin position="135"/>
        <end position="159"/>
    </location>
</feature>
<dbReference type="CDD" id="cd16015">
    <property type="entry name" value="LTA_synthase"/>
    <property type="match status" value="1"/>
</dbReference>
<evidence type="ECO:0000256" key="1">
    <source>
        <dbReference type="ARBA" id="ARBA00004651"/>
    </source>
</evidence>
<evidence type="ECO:0000256" key="8">
    <source>
        <dbReference type="PIRSR" id="PIRSR005091-3"/>
    </source>
</evidence>
<feature type="transmembrane region" description="Helical" evidence="9">
    <location>
        <begin position="55"/>
        <end position="79"/>
    </location>
</feature>
<keyword evidence="3 9" id="KW-0812">Transmembrane</keyword>
<gene>
    <name evidence="11" type="primary">ltaS1</name>
    <name evidence="11" type="ORF">AAX29_01888</name>
</gene>
<keyword evidence="5 9" id="KW-0472">Membrane</keyword>
<dbReference type="PANTHER" id="PTHR47371:SF3">
    <property type="entry name" value="PHOSPHOGLYCEROL TRANSFERASE I"/>
    <property type="match status" value="1"/>
</dbReference>
<keyword evidence="4 9" id="KW-1133">Transmembrane helix</keyword>
<comment type="subcellular location">
    <subcellularLocation>
        <location evidence="1">Cell membrane</location>
        <topology evidence="1">Multi-pass membrane protein</topology>
    </subcellularLocation>
</comment>
<evidence type="ECO:0000313" key="11">
    <source>
        <dbReference type="EMBL" id="OCL97528.1"/>
    </source>
</evidence>
<feature type="transmembrane region" description="Helical" evidence="9">
    <location>
        <begin position="12"/>
        <end position="35"/>
    </location>
</feature>
<dbReference type="Proteomes" id="UP000093281">
    <property type="component" value="Unassembled WGS sequence"/>
</dbReference>
<dbReference type="PATRIC" id="fig|544718.51.peg.1854"/>
<accession>A0A1C0B509</accession>
<name>A0A1C0B509_9BACT</name>
<feature type="binding site" evidence="8">
    <location>
        <position position="511"/>
    </location>
    <ligand>
        <name>Mn(2+)</name>
        <dbReference type="ChEBI" id="CHEBI:29035"/>
    </ligand>
</feature>
<evidence type="ECO:0000256" key="7">
    <source>
        <dbReference type="PIRSR" id="PIRSR005091-2"/>
    </source>
</evidence>
<dbReference type="InterPro" id="IPR000917">
    <property type="entry name" value="Sulfatase_N"/>
</dbReference>
<feature type="binding site" evidence="8">
    <location>
        <position position="291"/>
    </location>
    <ligand>
        <name>Mn(2+)</name>
        <dbReference type="ChEBI" id="CHEBI:29035"/>
    </ligand>
</feature>
<dbReference type="RefSeq" id="WP_228141238.1">
    <property type="nucleotide sequence ID" value="NZ_LCUJ01000010.1"/>
</dbReference>
<dbReference type="GO" id="GO:0005886">
    <property type="term" value="C:plasma membrane"/>
    <property type="evidence" value="ECO:0007669"/>
    <property type="project" value="UniProtKB-SubCell"/>
</dbReference>
<dbReference type="PANTHER" id="PTHR47371">
    <property type="entry name" value="LIPOTEICHOIC ACID SYNTHASE"/>
    <property type="match status" value="1"/>
</dbReference>
<dbReference type="STRING" id="544718.AAX25_00494"/>
<feature type="binding site" evidence="8">
    <location>
        <position position="510"/>
    </location>
    <ligand>
        <name>Mn(2+)</name>
        <dbReference type="ChEBI" id="CHEBI:29035"/>
    </ligand>
</feature>
<evidence type="ECO:0000313" key="12">
    <source>
        <dbReference type="Proteomes" id="UP000093281"/>
    </source>
</evidence>
<evidence type="ECO:0000259" key="10">
    <source>
        <dbReference type="Pfam" id="PF00884"/>
    </source>
</evidence>
<evidence type="ECO:0000256" key="4">
    <source>
        <dbReference type="ARBA" id="ARBA00022989"/>
    </source>
</evidence>
<dbReference type="Gene3D" id="3.40.720.10">
    <property type="entry name" value="Alkaline Phosphatase, subunit A"/>
    <property type="match status" value="1"/>
</dbReference>
<evidence type="ECO:0000256" key="5">
    <source>
        <dbReference type="ARBA" id="ARBA00023136"/>
    </source>
</evidence>
<keyword evidence="7" id="KW-0479">Metal-binding</keyword>
<feature type="transmembrane region" description="Helical" evidence="9">
    <location>
        <begin position="91"/>
        <end position="115"/>
    </location>
</feature>
<dbReference type="InterPro" id="IPR012160">
    <property type="entry name" value="LtaS-like"/>
</dbReference>
<evidence type="ECO:0000256" key="3">
    <source>
        <dbReference type="ARBA" id="ARBA00022692"/>
    </source>
</evidence>
<feature type="active site" evidence="6">
    <location>
        <position position="333"/>
    </location>
</feature>
<dbReference type="SUPFAM" id="SSF53649">
    <property type="entry name" value="Alkaline phosphatase-like"/>
    <property type="match status" value="1"/>
</dbReference>
<evidence type="ECO:0000256" key="2">
    <source>
        <dbReference type="ARBA" id="ARBA00022475"/>
    </source>
</evidence>
<keyword evidence="2" id="KW-1003">Cell membrane</keyword>
<dbReference type="GO" id="GO:0046872">
    <property type="term" value="F:metal ion binding"/>
    <property type="evidence" value="ECO:0007669"/>
    <property type="project" value="UniProtKB-KW"/>
</dbReference>
<dbReference type="AlphaFoldDB" id="A0A1C0B509"/>
<organism evidence="11 12">
    <name type="scientific">Aliarcobacter thereius</name>
    <dbReference type="NCBI Taxonomy" id="544718"/>
    <lineage>
        <taxon>Bacteria</taxon>
        <taxon>Pseudomonadati</taxon>
        <taxon>Campylobacterota</taxon>
        <taxon>Epsilonproteobacteria</taxon>
        <taxon>Campylobacterales</taxon>
        <taxon>Arcobacteraceae</taxon>
        <taxon>Aliarcobacter</taxon>
    </lineage>
</organism>
<proteinExistence type="predicted"/>
<dbReference type="PIRSF" id="PIRSF005091">
    <property type="entry name" value="Mmb_sulf_HI1246"/>
    <property type="match status" value="1"/>
</dbReference>
<dbReference type="InterPro" id="IPR017850">
    <property type="entry name" value="Alkaline_phosphatase_core_sf"/>
</dbReference>
<dbReference type="EMBL" id="LCUJ01000010">
    <property type="protein sequence ID" value="OCL97528.1"/>
    <property type="molecule type" value="Genomic_DNA"/>
</dbReference>
<keyword evidence="7" id="KW-0464">Manganese</keyword>
<reference evidence="12" key="1">
    <citation type="submission" date="2015-05" db="EMBL/GenBank/DDBJ databases">
        <authorList>
            <person name="Rovetto F."/>
            <person name="Cocolin L."/>
            <person name="Illeghems K."/>
            <person name="Van Nieuwerburgh F."/>
            <person name="Houf K."/>
        </authorList>
    </citation>
    <scope>NUCLEOTIDE SEQUENCE [LARGE SCALE GENOMIC DNA]</scope>
    <source>
        <strain evidence="12">DU22</strain>
    </source>
</reference>
<protein>
    <submittedName>
        <fullName evidence="11">Lipoteichoic acid synthase 1</fullName>
    </submittedName>
</protein>
<dbReference type="InterPro" id="IPR050448">
    <property type="entry name" value="OpgB/LTA_synthase_biosynth"/>
</dbReference>